<dbReference type="SUPFAM" id="SSF56784">
    <property type="entry name" value="HAD-like"/>
    <property type="match status" value="1"/>
</dbReference>
<dbReference type="Gene3D" id="3.40.50.1000">
    <property type="entry name" value="HAD superfamily/HAD-like"/>
    <property type="match status" value="1"/>
</dbReference>
<accession>A0A1I5E019</accession>
<dbReference type="InterPro" id="IPR023214">
    <property type="entry name" value="HAD_sf"/>
</dbReference>
<dbReference type="EMBL" id="FOVK01000012">
    <property type="protein sequence ID" value="SFO04802.1"/>
    <property type="molecule type" value="Genomic_DNA"/>
</dbReference>
<dbReference type="PANTHER" id="PTHR43434:SF1">
    <property type="entry name" value="PHOSPHOGLYCOLATE PHOSPHATASE"/>
    <property type="match status" value="1"/>
</dbReference>
<evidence type="ECO:0008006" key="3">
    <source>
        <dbReference type="Google" id="ProtNLM"/>
    </source>
</evidence>
<evidence type="ECO:0000313" key="1">
    <source>
        <dbReference type="EMBL" id="SFO04802.1"/>
    </source>
</evidence>
<dbReference type="GO" id="GO:0008967">
    <property type="term" value="F:phosphoglycolate phosphatase activity"/>
    <property type="evidence" value="ECO:0007669"/>
    <property type="project" value="TreeGrafter"/>
</dbReference>
<dbReference type="Pfam" id="PF13419">
    <property type="entry name" value="HAD_2"/>
    <property type="match status" value="1"/>
</dbReference>
<reference evidence="1 2" key="1">
    <citation type="submission" date="2016-10" db="EMBL/GenBank/DDBJ databases">
        <authorList>
            <person name="de Groot N.N."/>
        </authorList>
    </citation>
    <scope>NUCLEOTIDE SEQUENCE [LARGE SCALE GENOMIC DNA]</scope>
    <source>
        <strain evidence="1 2">ML2</strain>
    </source>
</reference>
<dbReference type="GO" id="GO:0006281">
    <property type="term" value="P:DNA repair"/>
    <property type="evidence" value="ECO:0007669"/>
    <property type="project" value="TreeGrafter"/>
</dbReference>
<dbReference type="InterPro" id="IPR041492">
    <property type="entry name" value="HAD_2"/>
</dbReference>
<evidence type="ECO:0000313" key="2">
    <source>
        <dbReference type="Proteomes" id="UP000181899"/>
    </source>
</evidence>
<dbReference type="PANTHER" id="PTHR43434">
    <property type="entry name" value="PHOSPHOGLYCOLATE PHOSPHATASE"/>
    <property type="match status" value="1"/>
</dbReference>
<proteinExistence type="predicted"/>
<sequence length="279" mass="31935">MSSQKENRYLVCIDSDGCAIDSMTVKHEKAFGPALLDVWEVPTERHQEILTLWNDLNLYTKTRGINRFQGLSAILSYYPELVDYEEMKQFNAWVHHTKVLSPEALKTEYDKTGLEILSKALAWSRRVNELITDLPLALPFEGVKEAMVRIGEKADIAVVSSANRSAIEEEWETSGLYSLVQHFFAQNDGTKSECIRKLIDSGYRNDKIIMIGDAMGDYKAAENNSIKFYPILAAKETSSWKVFSDKYFQMFLNGDFDEQIQDELLRTMDENLSNVIKES</sequence>
<dbReference type="AlphaFoldDB" id="A0A1I5E019"/>
<dbReference type="InterPro" id="IPR050155">
    <property type="entry name" value="HAD-like_hydrolase_sf"/>
</dbReference>
<gene>
    <name evidence="1" type="ORF">SAMN04488695_11227</name>
</gene>
<dbReference type="RefSeq" id="WP_074912711.1">
    <property type="nucleotide sequence ID" value="NZ_FOVK01000012.1"/>
</dbReference>
<dbReference type="CDD" id="cd01427">
    <property type="entry name" value="HAD_like"/>
    <property type="match status" value="1"/>
</dbReference>
<dbReference type="InterPro" id="IPR036412">
    <property type="entry name" value="HAD-like_sf"/>
</dbReference>
<protein>
    <recommendedName>
        <fullName evidence="3">Phosphoglycolate phosphatase, HAD superfamily</fullName>
    </recommendedName>
</protein>
<dbReference type="Proteomes" id="UP000181899">
    <property type="component" value="Unassembled WGS sequence"/>
</dbReference>
<dbReference type="OrthoDB" id="9796026at2"/>
<name>A0A1I5E019_9CLOT</name>
<keyword evidence="2" id="KW-1185">Reference proteome</keyword>
<organism evidence="1 2">
    <name type="scientific">Proteiniclasticum ruminis</name>
    <dbReference type="NCBI Taxonomy" id="398199"/>
    <lineage>
        <taxon>Bacteria</taxon>
        <taxon>Bacillati</taxon>
        <taxon>Bacillota</taxon>
        <taxon>Clostridia</taxon>
        <taxon>Eubacteriales</taxon>
        <taxon>Clostridiaceae</taxon>
        <taxon>Proteiniclasticum</taxon>
    </lineage>
</organism>